<organism evidence="7 8">
    <name type="scientific">Ceratosolen solmsi marchali</name>
    <dbReference type="NCBI Taxonomy" id="326594"/>
    <lineage>
        <taxon>Eukaryota</taxon>
        <taxon>Metazoa</taxon>
        <taxon>Ecdysozoa</taxon>
        <taxon>Arthropoda</taxon>
        <taxon>Hexapoda</taxon>
        <taxon>Insecta</taxon>
        <taxon>Pterygota</taxon>
        <taxon>Neoptera</taxon>
        <taxon>Endopterygota</taxon>
        <taxon>Hymenoptera</taxon>
        <taxon>Apocrita</taxon>
        <taxon>Proctotrupomorpha</taxon>
        <taxon>Chalcidoidea</taxon>
        <taxon>Agaonidae</taxon>
        <taxon>Agaoninae</taxon>
        <taxon>Ceratosolen</taxon>
    </lineage>
</organism>
<dbReference type="PROSITE" id="PS51439">
    <property type="entry name" value="MENTAL"/>
    <property type="match status" value="1"/>
</dbReference>
<proteinExistence type="predicted"/>
<accession>A0AAJ6VL18</accession>
<dbReference type="PANTHER" id="PTHR46121">
    <property type="entry name" value="STEROIDOGENIC ACUTE REGULATORY PROTEIN-LIKE"/>
    <property type="match status" value="1"/>
</dbReference>
<feature type="domain" description="MENTAL" evidence="6">
    <location>
        <begin position="60"/>
        <end position="233"/>
    </location>
</feature>
<dbReference type="GO" id="GO:0005765">
    <property type="term" value="C:lysosomal membrane"/>
    <property type="evidence" value="ECO:0007669"/>
    <property type="project" value="TreeGrafter"/>
</dbReference>
<dbReference type="Pfam" id="PF10457">
    <property type="entry name" value="MENTAL"/>
    <property type="match status" value="1"/>
</dbReference>
<dbReference type="AlphaFoldDB" id="A0AAJ6VL18"/>
<sequence length="478" mass="54828">MMYDYEEQTRLAGQDRQLRAAAESVLGTSINSQRDSYAQSVRTPDTVNDYFVGSLRYNNRTSNIRSFSIFVTFDFFFTVIMWLVCIVISGANVQAAFVQQIIHYHIKTSLFDIVVAAVLRFIILLLFYTICYMDHWCIVALSTSSTCAFLLSKVFLYDWSQSSQPVFQVLLILTSFVLVWGEVWFLDRTANSLQSYRRDYCTDHMNPERTPLLSPNYVIATAPIDNAGHFYTPMGSPDHSDNEDEVDQKRRVSNPSTLPYTLAMKPPQEMIEEFNKRAPSLLSKCHNLIVSENWKTDTVTSEGDIISYMTLPKLEKKIFKISGIVDFPAAKLLNYLYDNIESSTSWNKQVAESKKLYIINENTDLVYQATKTLGDGKISARDFVVLRHRGQYESYYVSSWVSVNWLPTRKNFIRGENGIGCFATQSLANGATEKSQFVWLLNTNLKGWLPQKLVNISMSKTLVEFINALRYHIRTIKD</sequence>
<comment type="subcellular location">
    <subcellularLocation>
        <location evidence="1">Membrane</location>
        <topology evidence="1">Multi-pass membrane protein</topology>
    </subcellularLocation>
</comment>
<evidence type="ECO:0000256" key="2">
    <source>
        <dbReference type="ARBA" id="ARBA00022692"/>
    </source>
</evidence>
<keyword evidence="2 4" id="KW-0812">Transmembrane</keyword>
<feature type="transmembrane region" description="Helical" evidence="4">
    <location>
        <begin position="110"/>
        <end position="130"/>
    </location>
</feature>
<feature type="transmembrane region" description="Helical" evidence="4">
    <location>
        <begin position="136"/>
        <end position="157"/>
    </location>
</feature>
<evidence type="ECO:0000313" key="7">
    <source>
        <dbReference type="Proteomes" id="UP000695007"/>
    </source>
</evidence>
<dbReference type="Proteomes" id="UP000695007">
    <property type="component" value="Unplaced"/>
</dbReference>
<gene>
    <name evidence="8" type="primary">LOC105360090</name>
</gene>
<dbReference type="InterPro" id="IPR002913">
    <property type="entry name" value="START_lipid-bd_dom"/>
</dbReference>
<dbReference type="InterPro" id="IPR000799">
    <property type="entry name" value="StAR-like"/>
</dbReference>
<dbReference type="GO" id="GO:0140284">
    <property type="term" value="C:endoplasmic reticulum-endosome membrane contact site"/>
    <property type="evidence" value="ECO:0007669"/>
    <property type="project" value="TreeGrafter"/>
</dbReference>
<dbReference type="Pfam" id="PF01852">
    <property type="entry name" value="START"/>
    <property type="match status" value="1"/>
</dbReference>
<dbReference type="PRINTS" id="PR00978">
    <property type="entry name" value="STARPROTEIN"/>
</dbReference>
<evidence type="ECO:0000256" key="1">
    <source>
        <dbReference type="ARBA" id="ARBA00004141"/>
    </source>
</evidence>
<dbReference type="InterPro" id="IPR023393">
    <property type="entry name" value="START-like_dom_sf"/>
</dbReference>
<feature type="transmembrane region" description="Helical" evidence="4">
    <location>
        <begin position="169"/>
        <end position="186"/>
    </location>
</feature>
<evidence type="ECO:0000256" key="3">
    <source>
        <dbReference type="ARBA" id="ARBA00023136"/>
    </source>
</evidence>
<dbReference type="GO" id="GO:0008289">
    <property type="term" value="F:lipid binding"/>
    <property type="evidence" value="ECO:0007669"/>
    <property type="project" value="InterPro"/>
</dbReference>
<name>A0AAJ6VL18_9HYME</name>
<evidence type="ECO:0000259" key="6">
    <source>
        <dbReference type="PROSITE" id="PS51439"/>
    </source>
</evidence>
<keyword evidence="4" id="KW-1133">Transmembrane helix</keyword>
<keyword evidence="3 4" id="KW-0472">Membrane</keyword>
<feature type="domain" description="START" evidence="5">
    <location>
        <begin position="291"/>
        <end position="478"/>
    </location>
</feature>
<protein>
    <submittedName>
        <fullName evidence="8">StAR-related lipid transfer protein 3</fullName>
    </submittedName>
</protein>
<dbReference type="KEGG" id="csol:105360090"/>
<dbReference type="GO" id="GO:0005789">
    <property type="term" value="C:endoplasmic reticulum membrane"/>
    <property type="evidence" value="ECO:0007669"/>
    <property type="project" value="TreeGrafter"/>
</dbReference>
<dbReference type="CTD" id="112046"/>
<dbReference type="GO" id="GO:0031902">
    <property type="term" value="C:late endosome membrane"/>
    <property type="evidence" value="ECO:0007669"/>
    <property type="project" value="TreeGrafter"/>
</dbReference>
<evidence type="ECO:0000259" key="5">
    <source>
        <dbReference type="PROSITE" id="PS50848"/>
    </source>
</evidence>
<feature type="transmembrane region" description="Helical" evidence="4">
    <location>
        <begin position="75"/>
        <end position="98"/>
    </location>
</feature>
<dbReference type="PROSITE" id="PS50848">
    <property type="entry name" value="START"/>
    <property type="match status" value="1"/>
</dbReference>
<dbReference type="PANTHER" id="PTHR46121:SF4">
    <property type="entry name" value="STEROIDOGENIC ACUTE REGULATORY PROTEIN-LIKE"/>
    <property type="match status" value="1"/>
</dbReference>
<dbReference type="Gene3D" id="3.30.530.20">
    <property type="match status" value="1"/>
</dbReference>
<dbReference type="RefSeq" id="XP_011495185.1">
    <property type="nucleotide sequence ID" value="XM_011496883.1"/>
</dbReference>
<keyword evidence="7" id="KW-1185">Reference proteome</keyword>
<dbReference type="GO" id="GO:0099044">
    <property type="term" value="P:vesicle tethering to endoplasmic reticulum"/>
    <property type="evidence" value="ECO:0007669"/>
    <property type="project" value="TreeGrafter"/>
</dbReference>
<dbReference type="InterPro" id="IPR019498">
    <property type="entry name" value="MENTAL"/>
</dbReference>
<dbReference type="SMART" id="SM00234">
    <property type="entry name" value="START"/>
    <property type="match status" value="1"/>
</dbReference>
<evidence type="ECO:0000313" key="8">
    <source>
        <dbReference type="RefSeq" id="XP_011495185.1"/>
    </source>
</evidence>
<reference evidence="8" key="1">
    <citation type="submission" date="2025-08" db="UniProtKB">
        <authorList>
            <consortium name="RefSeq"/>
        </authorList>
    </citation>
    <scope>IDENTIFICATION</scope>
</reference>
<evidence type="ECO:0000256" key="4">
    <source>
        <dbReference type="SAM" id="Phobius"/>
    </source>
</evidence>
<dbReference type="GeneID" id="105360090"/>
<dbReference type="InterPro" id="IPR051869">
    <property type="entry name" value="STARD3"/>
</dbReference>
<dbReference type="SUPFAM" id="SSF55961">
    <property type="entry name" value="Bet v1-like"/>
    <property type="match status" value="1"/>
</dbReference>